<reference evidence="3" key="1">
    <citation type="journal article" date="2014" name="Int. J. Syst. Evol. Microbiol.">
        <title>Complete genome sequence of Corynebacterium casei LMG S-19264T (=DSM 44701T), isolated from a smear-ripened cheese.</title>
        <authorList>
            <consortium name="US DOE Joint Genome Institute (JGI-PGF)"/>
            <person name="Walter F."/>
            <person name="Albersmeier A."/>
            <person name="Kalinowski J."/>
            <person name="Ruckert C."/>
        </authorList>
    </citation>
    <scope>NUCLEOTIDE SEQUENCE</scope>
    <source>
        <strain evidence="3">CGMCC 4.7299</strain>
    </source>
</reference>
<dbReference type="SUPFAM" id="SSF50370">
    <property type="entry name" value="Ricin B-like lectins"/>
    <property type="match status" value="2"/>
</dbReference>
<evidence type="ECO:0000313" key="3">
    <source>
        <dbReference type="EMBL" id="GGK98709.1"/>
    </source>
</evidence>
<feature type="chain" id="PRO_5035324613" description="Ricin B lectin domain-containing protein" evidence="1">
    <location>
        <begin position="39"/>
        <end position="626"/>
    </location>
</feature>
<name>A0A8J3FPD2_9ACTN</name>
<feature type="signal peptide" evidence="1">
    <location>
        <begin position="1"/>
        <end position="38"/>
    </location>
</feature>
<dbReference type="PROSITE" id="PS51318">
    <property type="entry name" value="TAT"/>
    <property type="match status" value="1"/>
</dbReference>
<dbReference type="PRINTS" id="PR01388">
    <property type="entry name" value="CDTOXINB"/>
</dbReference>
<feature type="domain" description="Ricin B lectin" evidence="2">
    <location>
        <begin position="468"/>
        <end position="612"/>
    </location>
</feature>
<sequence length="626" mass="68960">MNRQRRHMRRITAALGALGMALGLVVGQATLAPSPALAEDISDTPLVTWNMEGEDTDQGNSGKWVNASNWMRGNPRPVLALQEVGSGPPEVWGSLEEVQVDAVNTARTFTVRHYLWNIEGTDRQNCTGFANVYFLRTAAAGRPGTGGRTNVAIITDRPADELRIIDNRDVEGRHLLGVRLGNTWYYTFHGVAGLGQGGRDAQGMLQTVQNVTEENRHWVVAGDFNRSPESLTRPEGSTIYRTDLPTHINGNELDYVVASQDVPTASTTRGEHFVSDHWPVAVNTLRAPSQPTVACEPMALESMQAGGLIDVNGARTGNNSTVGTYHRNGQDNQRWRLGVYDDGTVDIRGEDSGRCLDIYRSNRPAAGRRVVIFRCKGSAVSRNRADTSRSQRWRLEGLGNNQFRVRSVLRSDLCLNVAGARDTPDNSRLIVWPCDRDANERFMFAPAVAGGLPRSRDRYGAADSAVGYHSVESMRHGGVFDVRGGRTGNNSAVEMHHRNRQDNQGWYVRERGDHAIQFHGVDSYRCLDIYRSNAPAPGRHVVVFDCKAGDSQWWSVEDVGNNQVRLRSELRPDLCLTVGSGAVADPPDNEKIIVSRCSGSIFAPTNQRFVLTPYDPTGSPVYDPVT</sequence>
<dbReference type="Gene3D" id="2.80.10.50">
    <property type="match status" value="2"/>
</dbReference>
<gene>
    <name evidence="3" type="ORF">GCM10012284_36240</name>
</gene>
<dbReference type="InterPro" id="IPR005135">
    <property type="entry name" value="Endo/exonuclease/phosphatase"/>
</dbReference>
<keyword evidence="4" id="KW-1185">Reference proteome</keyword>
<evidence type="ECO:0000259" key="2">
    <source>
        <dbReference type="SMART" id="SM00458"/>
    </source>
</evidence>
<dbReference type="InterPro" id="IPR035992">
    <property type="entry name" value="Ricin_B-like_lectins"/>
</dbReference>
<dbReference type="AlphaFoldDB" id="A0A8J3FPD2"/>
<protein>
    <recommendedName>
        <fullName evidence="2">Ricin B lectin domain-containing protein</fullName>
    </recommendedName>
</protein>
<proteinExistence type="predicted"/>
<dbReference type="InterPro" id="IPR006311">
    <property type="entry name" value="TAT_signal"/>
</dbReference>
<dbReference type="Pfam" id="PF00652">
    <property type="entry name" value="Ricin_B_lectin"/>
    <property type="match status" value="2"/>
</dbReference>
<dbReference type="InterPro" id="IPR003539">
    <property type="entry name" value="CD_toxinB"/>
</dbReference>
<dbReference type="InterPro" id="IPR000772">
    <property type="entry name" value="Ricin_B_lectin"/>
</dbReference>
<dbReference type="PROSITE" id="PS50231">
    <property type="entry name" value="RICIN_B_LECTIN"/>
    <property type="match status" value="2"/>
</dbReference>
<dbReference type="Proteomes" id="UP000656042">
    <property type="component" value="Unassembled WGS sequence"/>
</dbReference>
<dbReference type="EMBL" id="BMMX01000015">
    <property type="protein sequence ID" value="GGK98709.1"/>
    <property type="molecule type" value="Genomic_DNA"/>
</dbReference>
<dbReference type="InterPro" id="IPR036691">
    <property type="entry name" value="Endo/exonu/phosph_ase_sf"/>
</dbReference>
<dbReference type="SMART" id="SM00458">
    <property type="entry name" value="RICIN"/>
    <property type="match status" value="2"/>
</dbReference>
<keyword evidence="1" id="KW-0732">Signal</keyword>
<dbReference type="CDD" id="cd00161">
    <property type="entry name" value="beta-trefoil_Ricin-like"/>
    <property type="match status" value="2"/>
</dbReference>
<reference evidence="3" key="2">
    <citation type="submission" date="2020-09" db="EMBL/GenBank/DDBJ databases">
        <authorList>
            <person name="Sun Q."/>
            <person name="Zhou Y."/>
        </authorList>
    </citation>
    <scope>NUCLEOTIDE SEQUENCE</scope>
    <source>
        <strain evidence="3">CGMCC 4.7299</strain>
    </source>
</reference>
<dbReference type="GO" id="GO:0003824">
    <property type="term" value="F:catalytic activity"/>
    <property type="evidence" value="ECO:0007669"/>
    <property type="project" value="InterPro"/>
</dbReference>
<evidence type="ECO:0000313" key="4">
    <source>
        <dbReference type="Proteomes" id="UP000656042"/>
    </source>
</evidence>
<dbReference type="Pfam" id="PF03372">
    <property type="entry name" value="Exo_endo_phos"/>
    <property type="match status" value="1"/>
</dbReference>
<evidence type="ECO:0000256" key="1">
    <source>
        <dbReference type="SAM" id="SignalP"/>
    </source>
</evidence>
<dbReference type="RefSeq" id="WP_189080401.1">
    <property type="nucleotide sequence ID" value="NZ_BMMX01000015.1"/>
</dbReference>
<accession>A0A8J3FPD2</accession>
<dbReference type="Gene3D" id="3.60.10.10">
    <property type="entry name" value="Endonuclease/exonuclease/phosphatase"/>
    <property type="match status" value="1"/>
</dbReference>
<organism evidence="3 4">
    <name type="scientific">Mangrovihabitans endophyticus</name>
    <dbReference type="NCBI Taxonomy" id="1751298"/>
    <lineage>
        <taxon>Bacteria</taxon>
        <taxon>Bacillati</taxon>
        <taxon>Actinomycetota</taxon>
        <taxon>Actinomycetes</taxon>
        <taxon>Micromonosporales</taxon>
        <taxon>Micromonosporaceae</taxon>
        <taxon>Mangrovihabitans</taxon>
    </lineage>
</organism>
<comment type="caution">
    <text evidence="3">The sequence shown here is derived from an EMBL/GenBank/DDBJ whole genome shotgun (WGS) entry which is preliminary data.</text>
</comment>
<dbReference type="SUPFAM" id="SSF56219">
    <property type="entry name" value="DNase I-like"/>
    <property type="match status" value="1"/>
</dbReference>
<feature type="domain" description="Ricin B lectin" evidence="2">
    <location>
        <begin position="296"/>
        <end position="445"/>
    </location>
</feature>